<gene>
    <name evidence="1" type="ORF">UFOPK4175_00993</name>
</gene>
<proteinExistence type="predicted"/>
<dbReference type="AlphaFoldDB" id="A0A6J7S6M6"/>
<organism evidence="1">
    <name type="scientific">freshwater metagenome</name>
    <dbReference type="NCBI Taxonomy" id="449393"/>
    <lineage>
        <taxon>unclassified sequences</taxon>
        <taxon>metagenomes</taxon>
        <taxon>ecological metagenomes</taxon>
    </lineage>
</organism>
<sequence>MAVAYESDLPLRTVRGDPEMADRQRRLMLQPAAASGFSAVGEHLGIIRPLRSGNHAESQIGVDAWLVLWVSCGGAETFRARLLKTACELRAVRLASMKELECHTAAEQDQDR</sequence>
<name>A0A6J7S6M6_9ZZZZ</name>
<accession>A0A6J7S6M6</accession>
<evidence type="ECO:0000313" key="1">
    <source>
        <dbReference type="EMBL" id="CAB5036905.1"/>
    </source>
</evidence>
<protein>
    <submittedName>
        <fullName evidence="1">Unannotated protein</fullName>
    </submittedName>
</protein>
<dbReference type="EMBL" id="CAFBPX010000188">
    <property type="protein sequence ID" value="CAB5036905.1"/>
    <property type="molecule type" value="Genomic_DNA"/>
</dbReference>
<reference evidence="1" key="1">
    <citation type="submission" date="2020-05" db="EMBL/GenBank/DDBJ databases">
        <authorList>
            <person name="Chiriac C."/>
            <person name="Salcher M."/>
            <person name="Ghai R."/>
            <person name="Kavagutti S V."/>
        </authorList>
    </citation>
    <scope>NUCLEOTIDE SEQUENCE</scope>
</reference>